<dbReference type="InterPro" id="IPR011074">
    <property type="entry name" value="CRAL/TRIO_N_dom"/>
</dbReference>
<dbReference type="EMBL" id="LNIX01000001">
    <property type="protein sequence ID" value="OXA64813.1"/>
    <property type="molecule type" value="Genomic_DNA"/>
</dbReference>
<reference evidence="2 3" key="1">
    <citation type="submission" date="2015-12" db="EMBL/GenBank/DDBJ databases">
        <title>The genome of Folsomia candida.</title>
        <authorList>
            <person name="Faddeeva A."/>
            <person name="Derks M.F."/>
            <person name="Anvar Y."/>
            <person name="Smit S."/>
            <person name="Van Straalen N."/>
            <person name="Roelofs D."/>
        </authorList>
    </citation>
    <scope>NUCLEOTIDE SEQUENCE [LARGE SCALE GENOMIC DNA]</scope>
    <source>
        <strain evidence="2 3">VU population</strain>
        <tissue evidence="2">Whole body</tissue>
    </source>
</reference>
<dbReference type="CDD" id="cd00170">
    <property type="entry name" value="SEC14"/>
    <property type="match status" value="1"/>
</dbReference>
<evidence type="ECO:0000313" key="3">
    <source>
        <dbReference type="Proteomes" id="UP000198287"/>
    </source>
</evidence>
<dbReference type="AlphaFoldDB" id="A0A226F4V3"/>
<dbReference type="InterPro" id="IPR001251">
    <property type="entry name" value="CRAL-TRIO_dom"/>
</dbReference>
<dbReference type="SUPFAM" id="SSF46938">
    <property type="entry name" value="CRAL/TRIO N-terminal domain"/>
    <property type="match status" value="1"/>
</dbReference>
<dbReference type="Proteomes" id="UP000198287">
    <property type="component" value="Unassembled WGS sequence"/>
</dbReference>
<dbReference type="Gene3D" id="3.40.525.10">
    <property type="entry name" value="CRAL-TRIO lipid binding domain"/>
    <property type="match status" value="1"/>
</dbReference>
<dbReference type="PANTHER" id="PTHR23324">
    <property type="entry name" value="SEC14 RELATED PROTEIN"/>
    <property type="match status" value="1"/>
</dbReference>
<evidence type="ECO:0000313" key="2">
    <source>
        <dbReference type="EMBL" id="OXA64813.1"/>
    </source>
</evidence>
<organism evidence="2 3">
    <name type="scientific">Folsomia candida</name>
    <name type="common">Springtail</name>
    <dbReference type="NCBI Taxonomy" id="158441"/>
    <lineage>
        <taxon>Eukaryota</taxon>
        <taxon>Metazoa</taxon>
        <taxon>Ecdysozoa</taxon>
        <taxon>Arthropoda</taxon>
        <taxon>Hexapoda</taxon>
        <taxon>Collembola</taxon>
        <taxon>Entomobryomorpha</taxon>
        <taxon>Isotomoidea</taxon>
        <taxon>Isotomidae</taxon>
        <taxon>Proisotominae</taxon>
        <taxon>Folsomia</taxon>
    </lineage>
</organism>
<keyword evidence="3" id="KW-1185">Reference proteome</keyword>
<dbReference type="OrthoDB" id="1434354at2759"/>
<dbReference type="OMA" id="CARIPQG"/>
<dbReference type="SMART" id="SM00516">
    <property type="entry name" value="SEC14"/>
    <property type="match status" value="1"/>
</dbReference>
<sequence>MEENKSNNNWARGGGDLCSAMEITLEEEALMQEFAKRVYDLNEEMRNSETLIRFLRARECDIEKAEVMLRKSAKWFQENDVRSYRAGFTLPQVLADDYICHVLGTDCQGYPVIYVPLGRWNIRDRLKDGYLDATLEGRFYLLEGVIMAAVRQSTRRQQFVLVVDLAELSFYKVAHMDTINVVTQIFQDYEDNYPERLKSAFIINTPWVFPYAFSLVKPWIAAKTLTKVSVLGNRSKWLDTLEVHIPGFSKYIL</sequence>
<proteinExistence type="predicted"/>
<dbReference type="GO" id="GO:0005737">
    <property type="term" value="C:cytoplasm"/>
    <property type="evidence" value="ECO:0007669"/>
    <property type="project" value="TreeGrafter"/>
</dbReference>
<dbReference type="PROSITE" id="PS50191">
    <property type="entry name" value="CRAL_TRIO"/>
    <property type="match status" value="1"/>
</dbReference>
<evidence type="ECO:0000259" key="1">
    <source>
        <dbReference type="PROSITE" id="PS50191"/>
    </source>
</evidence>
<dbReference type="PRINTS" id="PR00180">
    <property type="entry name" value="CRETINALDHBP"/>
</dbReference>
<dbReference type="InterPro" id="IPR051064">
    <property type="entry name" value="SEC14/CRAL-TRIO_domain"/>
</dbReference>
<comment type="caution">
    <text evidence="2">The sequence shown here is derived from an EMBL/GenBank/DDBJ whole genome shotgun (WGS) entry which is preliminary data.</text>
</comment>
<dbReference type="InterPro" id="IPR036273">
    <property type="entry name" value="CRAL/TRIO_N_dom_sf"/>
</dbReference>
<gene>
    <name evidence="2" type="ORF">Fcan01_03104</name>
</gene>
<feature type="domain" description="CRAL-TRIO" evidence="1">
    <location>
        <begin position="90"/>
        <end position="253"/>
    </location>
</feature>
<dbReference type="SUPFAM" id="SSF52087">
    <property type="entry name" value="CRAL/TRIO domain"/>
    <property type="match status" value="1"/>
</dbReference>
<dbReference type="PANTHER" id="PTHR23324:SF83">
    <property type="entry name" value="SEC14-LIKE PROTEIN 2"/>
    <property type="match status" value="1"/>
</dbReference>
<dbReference type="InterPro" id="IPR036865">
    <property type="entry name" value="CRAL-TRIO_dom_sf"/>
</dbReference>
<name>A0A226F4V3_FOLCA</name>
<protein>
    <submittedName>
        <fullName evidence="2">SEC14 cytosolic factor</fullName>
    </submittedName>
</protein>
<dbReference type="SMART" id="SM01100">
    <property type="entry name" value="CRAL_TRIO_N"/>
    <property type="match status" value="1"/>
</dbReference>
<dbReference type="Pfam" id="PF00650">
    <property type="entry name" value="CRAL_TRIO"/>
    <property type="match status" value="1"/>
</dbReference>
<accession>A0A226F4V3</accession>
<dbReference type="Pfam" id="PF03765">
    <property type="entry name" value="CRAL_TRIO_N"/>
    <property type="match status" value="1"/>
</dbReference>